<evidence type="ECO:0000256" key="1">
    <source>
        <dbReference type="ARBA" id="ARBA00004474"/>
    </source>
</evidence>
<evidence type="ECO:0000313" key="7">
    <source>
        <dbReference type="Proteomes" id="UP001152523"/>
    </source>
</evidence>
<gene>
    <name evidence="6" type="ORF">CEPIT_LOCUS2131</name>
</gene>
<dbReference type="PANTHER" id="PTHR36049:SF3">
    <property type="match status" value="1"/>
</dbReference>
<keyword evidence="4" id="KW-0934">Plastid</keyword>
<accession>A0AAV0C4I1</accession>
<keyword evidence="5" id="KW-0472">Membrane</keyword>
<dbReference type="Pfam" id="PF05421">
    <property type="entry name" value="DUF751"/>
    <property type="match status" value="1"/>
</dbReference>
<dbReference type="PANTHER" id="PTHR36049">
    <property type="entry name" value="TRANSMEMBRANE PROTEIN"/>
    <property type="match status" value="1"/>
</dbReference>
<dbReference type="Proteomes" id="UP001152523">
    <property type="component" value="Unassembled WGS sequence"/>
</dbReference>
<feature type="transmembrane region" description="Helical" evidence="5">
    <location>
        <begin position="110"/>
        <end position="128"/>
    </location>
</feature>
<dbReference type="InterPro" id="IPR008470">
    <property type="entry name" value="Uncharacterised_Ycf33"/>
</dbReference>
<evidence type="ECO:0000256" key="2">
    <source>
        <dbReference type="ARBA" id="ARBA00010985"/>
    </source>
</evidence>
<evidence type="ECO:0000256" key="4">
    <source>
        <dbReference type="ARBA" id="ARBA00022640"/>
    </source>
</evidence>
<evidence type="ECO:0000313" key="6">
    <source>
        <dbReference type="EMBL" id="CAH9064521.1"/>
    </source>
</evidence>
<keyword evidence="7" id="KW-1185">Reference proteome</keyword>
<comment type="subcellular location">
    <subcellularLocation>
        <location evidence="1">Plastid</location>
    </subcellularLocation>
</comment>
<sequence length="214" mass="23721">MRPLTTQVHSKHPNFNSLSSAYPFPIQIKSISGAKCTRMKPSSFSVIPNVTNLPSVKSRLVKSRNTQIIKKTYAESSRNHKLLSEDSPKLSRNEFCVSESMRSNEKRSKVLIWGAVSMGVVMFLMGLGDEKALALGPEGPLMEEFWDNMRRYAIYVLTVSSGALYIVFQPVVELLKSPITAILIVAIIGGSVYIVSQVLSAMVGISDFNYGYSY</sequence>
<dbReference type="GO" id="GO:0009536">
    <property type="term" value="C:plastid"/>
    <property type="evidence" value="ECO:0007669"/>
    <property type="project" value="UniProtKB-SubCell"/>
</dbReference>
<comment type="caution">
    <text evidence="6">The sequence shown here is derived from an EMBL/GenBank/DDBJ whole genome shotgun (WGS) entry which is preliminary data.</text>
</comment>
<protein>
    <recommendedName>
        <fullName evidence="3">Uncharacterized protein ycf33</fullName>
    </recommendedName>
</protein>
<evidence type="ECO:0000256" key="5">
    <source>
        <dbReference type="SAM" id="Phobius"/>
    </source>
</evidence>
<feature type="transmembrane region" description="Helical" evidence="5">
    <location>
        <begin position="180"/>
        <end position="205"/>
    </location>
</feature>
<proteinExistence type="inferred from homology"/>
<keyword evidence="5" id="KW-1133">Transmembrane helix</keyword>
<organism evidence="6 7">
    <name type="scientific">Cuscuta epithymum</name>
    <dbReference type="NCBI Taxonomy" id="186058"/>
    <lineage>
        <taxon>Eukaryota</taxon>
        <taxon>Viridiplantae</taxon>
        <taxon>Streptophyta</taxon>
        <taxon>Embryophyta</taxon>
        <taxon>Tracheophyta</taxon>
        <taxon>Spermatophyta</taxon>
        <taxon>Magnoliopsida</taxon>
        <taxon>eudicotyledons</taxon>
        <taxon>Gunneridae</taxon>
        <taxon>Pentapetalae</taxon>
        <taxon>asterids</taxon>
        <taxon>lamiids</taxon>
        <taxon>Solanales</taxon>
        <taxon>Convolvulaceae</taxon>
        <taxon>Cuscuteae</taxon>
        <taxon>Cuscuta</taxon>
        <taxon>Cuscuta subgen. Cuscuta</taxon>
    </lineage>
</organism>
<evidence type="ECO:0000256" key="3">
    <source>
        <dbReference type="ARBA" id="ARBA00021584"/>
    </source>
</evidence>
<comment type="similarity">
    <text evidence="2">Belongs to the ycf33 family.</text>
</comment>
<reference evidence="6" key="1">
    <citation type="submission" date="2022-07" db="EMBL/GenBank/DDBJ databases">
        <authorList>
            <person name="Macas J."/>
            <person name="Novak P."/>
            <person name="Neumann P."/>
        </authorList>
    </citation>
    <scope>NUCLEOTIDE SEQUENCE</scope>
</reference>
<feature type="transmembrane region" description="Helical" evidence="5">
    <location>
        <begin position="152"/>
        <end position="168"/>
    </location>
</feature>
<keyword evidence="5" id="KW-0812">Transmembrane</keyword>
<dbReference type="AlphaFoldDB" id="A0AAV0C4I1"/>
<dbReference type="EMBL" id="CAMAPF010000011">
    <property type="protein sequence ID" value="CAH9064521.1"/>
    <property type="molecule type" value="Genomic_DNA"/>
</dbReference>
<name>A0AAV0C4I1_9ASTE</name>